<protein>
    <recommendedName>
        <fullName evidence="2">DNA repair protein RecO</fullName>
    </recommendedName>
    <alternativeName>
        <fullName evidence="6">Recombination protein O</fullName>
    </alternativeName>
</protein>
<dbReference type="InterPro" id="IPR042242">
    <property type="entry name" value="RecO_C"/>
</dbReference>
<dbReference type="InterPro" id="IPR022572">
    <property type="entry name" value="DNA_rep/recomb_RecO_N"/>
</dbReference>
<dbReference type="GO" id="GO:0006302">
    <property type="term" value="P:double-strand break repair"/>
    <property type="evidence" value="ECO:0007669"/>
    <property type="project" value="TreeGrafter"/>
</dbReference>
<evidence type="ECO:0000256" key="2">
    <source>
        <dbReference type="ARBA" id="ARBA00021310"/>
    </source>
</evidence>
<dbReference type="AlphaFoldDB" id="A0A3B0RCJ6"/>
<gene>
    <name evidence="8" type="ORF">MNBD_ALPHA07-1770</name>
</gene>
<dbReference type="HAMAP" id="MF_00201">
    <property type="entry name" value="RecO"/>
    <property type="match status" value="1"/>
</dbReference>
<reference evidence="8" key="1">
    <citation type="submission" date="2018-06" db="EMBL/GenBank/DDBJ databases">
        <authorList>
            <person name="Zhirakovskaya E."/>
        </authorList>
    </citation>
    <scope>NUCLEOTIDE SEQUENCE</scope>
</reference>
<keyword evidence="4" id="KW-0233">DNA recombination</keyword>
<dbReference type="InterPro" id="IPR003717">
    <property type="entry name" value="RecO"/>
</dbReference>
<organism evidence="8">
    <name type="scientific">hydrothermal vent metagenome</name>
    <dbReference type="NCBI Taxonomy" id="652676"/>
    <lineage>
        <taxon>unclassified sequences</taxon>
        <taxon>metagenomes</taxon>
        <taxon>ecological metagenomes</taxon>
    </lineage>
</organism>
<evidence type="ECO:0000313" key="8">
    <source>
        <dbReference type="EMBL" id="VAV89681.1"/>
    </source>
</evidence>
<feature type="domain" description="DNA replication/recombination mediator RecO N-terminal" evidence="7">
    <location>
        <begin position="1"/>
        <end position="76"/>
    </location>
</feature>
<comment type="similarity">
    <text evidence="1">Belongs to the RecO family.</text>
</comment>
<evidence type="ECO:0000256" key="4">
    <source>
        <dbReference type="ARBA" id="ARBA00023172"/>
    </source>
</evidence>
<dbReference type="SUPFAM" id="SSF57863">
    <property type="entry name" value="ArfGap/RecO-like zinc finger"/>
    <property type="match status" value="1"/>
</dbReference>
<dbReference type="GO" id="GO:0006310">
    <property type="term" value="P:DNA recombination"/>
    <property type="evidence" value="ECO:0007669"/>
    <property type="project" value="UniProtKB-KW"/>
</dbReference>
<accession>A0A3B0RCJ6</accession>
<evidence type="ECO:0000256" key="1">
    <source>
        <dbReference type="ARBA" id="ARBA00007452"/>
    </source>
</evidence>
<proteinExistence type="inferred from homology"/>
<dbReference type="Gene3D" id="1.20.1440.120">
    <property type="entry name" value="Recombination protein O, C-terminal domain"/>
    <property type="match status" value="1"/>
</dbReference>
<evidence type="ECO:0000256" key="5">
    <source>
        <dbReference type="ARBA" id="ARBA00023204"/>
    </source>
</evidence>
<dbReference type="EMBL" id="UOEG01000049">
    <property type="protein sequence ID" value="VAV89681.1"/>
    <property type="molecule type" value="Genomic_DNA"/>
</dbReference>
<dbReference type="Gene3D" id="2.40.50.140">
    <property type="entry name" value="Nucleic acid-binding proteins"/>
    <property type="match status" value="1"/>
</dbReference>
<dbReference type="NCBIfam" id="TIGR00613">
    <property type="entry name" value="reco"/>
    <property type="match status" value="1"/>
</dbReference>
<dbReference type="Pfam" id="PF11967">
    <property type="entry name" value="RecO_N"/>
    <property type="match status" value="1"/>
</dbReference>
<sequence>MDWRDHGILLSCRTHGETSAIIEVFTPARGRHAGIVRGGASRRLAPMLQPGAQLDLAWQARLEDHLGSFKAELLRSRAALSMSDRLSLAGLNAVTSLLLFALPEREAHAKLYRQTENLLDLLGQSDVWPLAYLNWELLLLDELGFGLDLTSCAVHGHAANDLSYVSPRTGRAVSRVGAGDWADRLLPLPPCLLGHGPAPDAEIAQGLALTGHFLRHRLAHELGHKPLPDARQRFVDRFLACVE</sequence>
<dbReference type="PANTHER" id="PTHR33991">
    <property type="entry name" value="DNA REPAIR PROTEIN RECO"/>
    <property type="match status" value="1"/>
</dbReference>
<keyword evidence="3" id="KW-0227">DNA damage</keyword>
<evidence type="ECO:0000256" key="3">
    <source>
        <dbReference type="ARBA" id="ARBA00022763"/>
    </source>
</evidence>
<keyword evidence="5" id="KW-0234">DNA repair</keyword>
<dbReference type="GO" id="GO:0043590">
    <property type="term" value="C:bacterial nucleoid"/>
    <property type="evidence" value="ECO:0007669"/>
    <property type="project" value="TreeGrafter"/>
</dbReference>
<dbReference type="SUPFAM" id="SSF50249">
    <property type="entry name" value="Nucleic acid-binding proteins"/>
    <property type="match status" value="1"/>
</dbReference>
<dbReference type="PANTHER" id="PTHR33991:SF1">
    <property type="entry name" value="DNA REPAIR PROTEIN RECO"/>
    <property type="match status" value="1"/>
</dbReference>
<name>A0A3B0RCJ6_9ZZZZ</name>
<evidence type="ECO:0000256" key="6">
    <source>
        <dbReference type="ARBA" id="ARBA00033409"/>
    </source>
</evidence>
<dbReference type="Pfam" id="PF02565">
    <property type="entry name" value="RecO_C"/>
    <property type="match status" value="1"/>
</dbReference>
<dbReference type="InterPro" id="IPR012340">
    <property type="entry name" value="NA-bd_OB-fold"/>
</dbReference>
<dbReference type="InterPro" id="IPR037278">
    <property type="entry name" value="ARFGAP/RecO"/>
</dbReference>
<evidence type="ECO:0000259" key="7">
    <source>
        <dbReference type="Pfam" id="PF11967"/>
    </source>
</evidence>